<comment type="caution">
    <text evidence="2">The sequence shown here is derived from an EMBL/GenBank/DDBJ whole genome shotgun (WGS) entry which is preliminary data.</text>
</comment>
<keyword evidence="1" id="KW-0472">Membrane</keyword>
<feature type="transmembrane region" description="Helical" evidence="1">
    <location>
        <begin position="105"/>
        <end position="122"/>
    </location>
</feature>
<evidence type="ECO:0000313" key="2">
    <source>
        <dbReference type="EMBL" id="OEE57474.1"/>
    </source>
</evidence>
<reference evidence="2 3" key="1">
    <citation type="journal article" date="2012" name="Science">
        <title>Ecological populations of bacteria act as socially cohesive units of antibiotic production and resistance.</title>
        <authorList>
            <person name="Cordero O.X."/>
            <person name="Wildschutte H."/>
            <person name="Kirkup B."/>
            <person name="Proehl S."/>
            <person name="Ngo L."/>
            <person name="Hussain F."/>
            <person name="Le Roux F."/>
            <person name="Mincer T."/>
            <person name="Polz M.F."/>
        </authorList>
    </citation>
    <scope>NUCLEOTIDE SEQUENCE [LARGE SCALE GENOMIC DNA]</scope>
    <source>
        <strain evidence="2 3">FF-454</strain>
    </source>
</reference>
<keyword evidence="3" id="KW-1185">Reference proteome</keyword>
<name>A0A1E5BW43_9GAMM</name>
<feature type="transmembrane region" description="Helical" evidence="1">
    <location>
        <begin position="12"/>
        <end position="31"/>
    </location>
</feature>
<gene>
    <name evidence="2" type="ORF">A1OK_17780</name>
</gene>
<dbReference type="AlphaFoldDB" id="A0A1E5BW43"/>
<dbReference type="Proteomes" id="UP000095039">
    <property type="component" value="Unassembled WGS sequence"/>
</dbReference>
<proteinExistence type="predicted"/>
<keyword evidence="1" id="KW-1133">Transmembrane helix</keyword>
<feature type="transmembrane region" description="Helical" evidence="1">
    <location>
        <begin position="51"/>
        <end position="67"/>
    </location>
</feature>
<accession>A0A1E5BW43</accession>
<protein>
    <submittedName>
        <fullName evidence="2">Uncharacterized protein</fullName>
    </submittedName>
</protein>
<sequence length="225" mass="25718">MQFRHTQTATIFYAIGQFFLFALLVTIPVIIIKLDLHVLKNGLSEQSLTEYGEQFLLAATLLCYVIIAKRNPSFRRFGALVIGFFMCMLIRELDKFFDDWMWHGFWVYPASLTAASAMLYALHNRAETLNSFSEFVSHRYFPLLSLGLALLLVFSRLFGMSSLWHDALGDGFVRAAKNVAEEGTELMAYITIFYASLRYTMAMRPVDATDTQQEEAAELCKQSRV</sequence>
<feature type="transmembrane region" description="Helical" evidence="1">
    <location>
        <begin position="143"/>
        <end position="164"/>
    </location>
</feature>
<feature type="transmembrane region" description="Helical" evidence="1">
    <location>
        <begin position="74"/>
        <end position="93"/>
    </location>
</feature>
<organism evidence="2 3">
    <name type="scientific">Enterovibrio norvegicus FF-454</name>
    <dbReference type="NCBI Taxonomy" id="1185651"/>
    <lineage>
        <taxon>Bacteria</taxon>
        <taxon>Pseudomonadati</taxon>
        <taxon>Pseudomonadota</taxon>
        <taxon>Gammaproteobacteria</taxon>
        <taxon>Vibrionales</taxon>
        <taxon>Vibrionaceae</taxon>
        <taxon>Enterovibrio</taxon>
    </lineage>
</organism>
<dbReference type="RefSeq" id="WP_016958363.1">
    <property type="nucleotide sequence ID" value="NZ_AJWN02000109.1"/>
</dbReference>
<dbReference type="EMBL" id="AJWN02000109">
    <property type="protein sequence ID" value="OEE57474.1"/>
    <property type="molecule type" value="Genomic_DNA"/>
</dbReference>
<evidence type="ECO:0000256" key="1">
    <source>
        <dbReference type="SAM" id="Phobius"/>
    </source>
</evidence>
<keyword evidence="1" id="KW-0812">Transmembrane</keyword>
<evidence type="ECO:0000313" key="3">
    <source>
        <dbReference type="Proteomes" id="UP000095039"/>
    </source>
</evidence>